<feature type="chain" id="PRO_5045207420" evidence="1">
    <location>
        <begin position="23"/>
        <end position="82"/>
    </location>
</feature>
<reference evidence="2" key="1">
    <citation type="submission" date="2021-02" db="EMBL/GenBank/DDBJ databases">
        <title>Copper resistance gene diversity in local Xanthomonas species at agrochemical polluted sites in Trinidad, Trinidad and Tobago.</title>
        <authorList>
            <person name="Ramnarine S.D.B.J."/>
            <person name="Ramsubhag A."/>
            <person name="Jayaraman J."/>
        </authorList>
    </citation>
    <scope>NUCLEOTIDE SEQUENCE</scope>
    <source>
        <strain evidence="2">CaNP6A</strain>
    </source>
</reference>
<evidence type="ECO:0000313" key="2">
    <source>
        <dbReference type="EMBL" id="MCD0264981.1"/>
    </source>
</evidence>
<dbReference type="EMBL" id="JAFFQI010000132">
    <property type="protein sequence ID" value="MCD0264981.1"/>
    <property type="molecule type" value="Genomic_DNA"/>
</dbReference>
<keyword evidence="1" id="KW-0732">Signal</keyword>
<comment type="caution">
    <text evidence="2">The sequence shown here is derived from an EMBL/GenBank/DDBJ whole genome shotgun (WGS) entry which is preliminary data.</text>
</comment>
<evidence type="ECO:0000313" key="3">
    <source>
        <dbReference type="Proteomes" id="UP001430396"/>
    </source>
</evidence>
<name>A0ABS8NQ57_9XANT</name>
<proteinExistence type="predicted"/>
<dbReference type="Proteomes" id="UP001430396">
    <property type="component" value="Unassembled WGS sequence"/>
</dbReference>
<organism evidence="2 3">
    <name type="scientific">Xanthomonas melonis</name>
    <dbReference type="NCBI Taxonomy" id="56456"/>
    <lineage>
        <taxon>Bacteria</taxon>
        <taxon>Pseudomonadati</taxon>
        <taxon>Pseudomonadota</taxon>
        <taxon>Gammaproteobacteria</taxon>
        <taxon>Lysobacterales</taxon>
        <taxon>Lysobacteraceae</taxon>
        <taxon>Xanthomonas</taxon>
    </lineage>
</organism>
<gene>
    <name evidence="2" type="ORF">JWH11_00655</name>
</gene>
<accession>A0ABS8NQ57</accession>
<feature type="signal peptide" evidence="1">
    <location>
        <begin position="1"/>
        <end position="22"/>
    </location>
</feature>
<protein>
    <submittedName>
        <fullName evidence="2">Uncharacterized protein</fullName>
    </submittedName>
</protein>
<evidence type="ECO:0000256" key="1">
    <source>
        <dbReference type="SAM" id="SignalP"/>
    </source>
</evidence>
<dbReference type="RefSeq" id="WP_230434043.1">
    <property type="nucleotide sequence ID" value="NZ_JAFFQI010000132.1"/>
</dbReference>
<keyword evidence="3" id="KW-1185">Reference proteome</keyword>
<sequence>MKWIHRAAAISLLALSPSLLTAQSKQASPQAVTSNVWADVQPQIQAAIQTFVNKQKRYPGQDTTIVARVSYETSTRLVIGRP</sequence>